<reference evidence="6 7" key="1">
    <citation type="journal article" date="2014" name="Genome Biol. Evol.">
        <title>The secreted proteins of Achlya hypogyna and Thraustotheca clavata identify the ancestral oomycete secretome and reveal gene acquisitions by horizontal gene transfer.</title>
        <authorList>
            <person name="Misner I."/>
            <person name="Blouin N."/>
            <person name="Leonard G."/>
            <person name="Richards T.A."/>
            <person name="Lane C.E."/>
        </authorList>
    </citation>
    <scope>NUCLEOTIDE SEQUENCE [LARGE SCALE GENOMIC DNA]</scope>
    <source>
        <strain evidence="6 7">ATCC 34112</strain>
    </source>
</reference>
<proteinExistence type="inferred from homology"/>
<dbReference type="Pfam" id="PF04493">
    <property type="entry name" value="Endonuclease_5"/>
    <property type="match status" value="1"/>
</dbReference>
<dbReference type="AlphaFoldDB" id="A0A1W0A797"/>
<evidence type="ECO:0008006" key="8">
    <source>
        <dbReference type="Google" id="ProtNLM"/>
    </source>
</evidence>
<evidence type="ECO:0000256" key="4">
    <source>
        <dbReference type="ARBA" id="ARBA00022759"/>
    </source>
</evidence>
<keyword evidence="2" id="KW-0963">Cytoplasm</keyword>
<name>A0A1W0A797_9STRA</name>
<dbReference type="GO" id="GO:0006281">
    <property type="term" value="P:DNA repair"/>
    <property type="evidence" value="ECO:0007669"/>
    <property type="project" value="InterPro"/>
</dbReference>
<evidence type="ECO:0000256" key="2">
    <source>
        <dbReference type="ARBA" id="ARBA00022490"/>
    </source>
</evidence>
<dbReference type="EMBL" id="JNBS01000368">
    <property type="protein sequence ID" value="OQS06177.1"/>
    <property type="molecule type" value="Genomic_DNA"/>
</dbReference>
<evidence type="ECO:0000256" key="5">
    <source>
        <dbReference type="ARBA" id="ARBA00022801"/>
    </source>
</evidence>
<comment type="caution">
    <text evidence="6">The sequence shown here is derived from an EMBL/GenBank/DDBJ whole genome shotgun (WGS) entry which is preliminary data.</text>
</comment>
<protein>
    <recommendedName>
        <fullName evidence="8">Endonuclease V</fullName>
    </recommendedName>
</protein>
<evidence type="ECO:0000256" key="1">
    <source>
        <dbReference type="ARBA" id="ARBA00004496"/>
    </source>
</evidence>
<dbReference type="GO" id="GO:0016891">
    <property type="term" value="F:RNA endonuclease activity producing 5'-phosphomonoesters, hydrolytic mechanism"/>
    <property type="evidence" value="ECO:0007669"/>
    <property type="project" value="TreeGrafter"/>
</dbReference>
<dbReference type="GO" id="GO:0003727">
    <property type="term" value="F:single-stranded RNA binding"/>
    <property type="evidence" value="ECO:0007669"/>
    <property type="project" value="TreeGrafter"/>
</dbReference>
<dbReference type="Proteomes" id="UP000243217">
    <property type="component" value="Unassembled WGS sequence"/>
</dbReference>
<sequence length="266" mass="29654">MKDHYKEEYANQRKEWEEEQIEMKARLDQEHEVDVTTLTRIGGVDISFLKGTDDACATLVVLSYPELKVLCEASYVFCYTKLTLPYIPTFLGFRELPALLPLFDMIPKELTPQLVMVDGNGVLHPRGFGLASHLGVVQAIPTIGVAKTFLNVDGIMKSHVRTLVQEAKLEQRGKDGANTSLDVVLPLRGQSGTVWGAAVCTKGVQNPIYVSVGNLIHLNQAIALVEQCSLYRVPEPIRQADLRSRDIIRSWEAHGTDTSLRSYQAF</sequence>
<dbReference type="GO" id="GO:0005730">
    <property type="term" value="C:nucleolus"/>
    <property type="evidence" value="ECO:0007669"/>
    <property type="project" value="TreeGrafter"/>
</dbReference>
<dbReference type="GO" id="GO:0005737">
    <property type="term" value="C:cytoplasm"/>
    <property type="evidence" value="ECO:0007669"/>
    <property type="project" value="UniProtKB-SubCell"/>
</dbReference>
<dbReference type="CDD" id="cd06559">
    <property type="entry name" value="Endonuclease_V"/>
    <property type="match status" value="1"/>
</dbReference>
<dbReference type="PANTHER" id="PTHR28511:SF1">
    <property type="entry name" value="ENDONUCLEASE V"/>
    <property type="match status" value="1"/>
</dbReference>
<gene>
    <name evidence="6" type="ORF">THRCLA_01769</name>
</gene>
<dbReference type="OrthoDB" id="20018at2759"/>
<dbReference type="Gene3D" id="3.30.2170.10">
    <property type="entry name" value="archaeoglobus fulgidus dsm 4304 superfamily"/>
    <property type="match status" value="1"/>
</dbReference>
<comment type="subcellular location">
    <subcellularLocation>
        <location evidence="1">Cytoplasm</location>
    </subcellularLocation>
</comment>
<keyword evidence="7" id="KW-1185">Reference proteome</keyword>
<dbReference type="PANTHER" id="PTHR28511">
    <property type="entry name" value="ENDONUCLEASE V"/>
    <property type="match status" value="1"/>
</dbReference>
<accession>A0A1W0A797</accession>
<evidence type="ECO:0000313" key="7">
    <source>
        <dbReference type="Proteomes" id="UP000243217"/>
    </source>
</evidence>
<keyword evidence="3" id="KW-0540">Nuclease</keyword>
<evidence type="ECO:0000256" key="3">
    <source>
        <dbReference type="ARBA" id="ARBA00022722"/>
    </source>
</evidence>
<keyword evidence="4" id="KW-0255">Endonuclease</keyword>
<evidence type="ECO:0000313" key="6">
    <source>
        <dbReference type="EMBL" id="OQS06177.1"/>
    </source>
</evidence>
<keyword evidence="5" id="KW-0378">Hydrolase</keyword>
<dbReference type="InterPro" id="IPR007581">
    <property type="entry name" value="Endonuclease-V"/>
</dbReference>
<dbReference type="HAMAP" id="MF_00801">
    <property type="entry name" value="Endonuclease_5"/>
    <property type="match status" value="1"/>
</dbReference>
<organism evidence="6 7">
    <name type="scientific">Thraustotheca clavata</name>
    <dbReference type="NCBI Taxonomy" id="74557"/>
    <lineage>
        <taxon>Eukaryota</taxon>
        <taxon>Sar</taxon>
        <taxon>Stramenopiles</taxon>
        <taxon>Oomycota</taxon>
        <taxon>Saprolegniomycetes</taxon>
        <taxon>Saprolegniales</taxon>
        <taxon>Achlyaceae</taxon>
        <taxon>Thraustotheca</taxon>
    </lineage>
</organism>
<dbReference type="STRING" id="74557.A0A1W0A797"/>